<dbReference type="InterPro" id="IPR022761">
    <property type="entry name" value="Fumarate_lyase_N"/>
</dbReference>
<name>B1ZS11_OPITP</name>
<sequence length="483" mass="52574">MNDTPTPFPTAAPIPNVLAERYASVAMKDIWSQTGRIALERDFWIAVMKAQRDLGVPIPADAIKDYERVKGQIDLASIDKRERVTLHDVKARIEEFSDLAKRQFIHLGLTSRDLTENVEQLQIFRALKTVRFKTAAALLALGRQAEAHRDLMITGRTHNVPAQPTTLGKRLAMFGQELLIAFTRLEELLERYPVRGLKGAVGTQLDQLTLLGGDSGKVDQLEARVLRHLGFRASLFAVGQVYPRSLDFEVVSALHQVGAAAASCATTVRLMAGAGLVTEGFQEGQVGSSSMPHKVNARNCERICGFSTILGGFVTMTSGLSGHQWNEGDVSCSVVRRLALPDSFFAIDGLLETFITVLRQMEVFPAAIAAENERNLPFLATTTILMEAVKRGGGRETAHAAIKEHTLAAAKALRSGGGDADLLSRLAGDKRIGLNKRALQTILGESARFVGAAPHQVDAFLDDVKPLAKKHKGATDYRPARLL</sequence>
<evidence type="ECO:0000313" key="6">
    <source>
        <dbReference type="Proteomes" id="UP000007013"/>
    </source>
</evidence>
<dbReference type="EC" id="4.3.2.2" evidence="2 3"/>
<dbReference type="UniPathway" id="UPA00074">
    <property type="reaction ID" value="UER00132"/>
</dbReference>
<comment type="catalytic activity">
    <reaction evidence="3">
        <text>N(6)-(1,2-dicarboxyethyl)-AMP = fumarate + AMP</text>
        <dbReference type="Rhea" id="RHEA:16853"/>
        <dbReference type="ChEBI" id="CHEBI:29806"/>
        <dbReference type="ChEBI" id="CHEBI:57567"/>
        <dbReference type="ChEBI" id="CHEBI:456215"/>
        <dbReference type="EC" id="4.3.2.2"/>
    </reaction>
</comment>
<accession>B1ZS11</accession>
<keyword evidence="3" id="KW-0658">Purine biosynthesis</keyword>
<comment type="pathway">
    <text evidence="3">Purine metabolism; AMP biosynthesis via de novo pathway; AMP from IMP: step 2/2.</text>
</comment>
<evidence type="ECO:0000256" key="3">
    <source>
        <dbReference type="RuleBase" id="RU361172"/>
    </source>
</evidence>
<proteinExistence type="inferred from homology"/>
<dbReference type="GO" id="GO:0070626">
    <property type="term" value="F:(S)-2-(5-amino-1-(5-phospho-D-ribosyl)imidazole-4-carboxamido) succinate lyase (fumarate-forming) activity"/>
    <property type="evidence" value="ECO:0007669"/>
    <property type="project" value="TreeGrafter"/>
</dbReference>
<evidence type="ECO:0000256" key="2">
    <source>
        <dbReference type="NCBIfam" id="TIGR00928"/>
    </source>
</evidence>
<dbReference type="GO" id="GO:0006189">
    <property type="term" value="P:'de novo' IMP biosynthetic process"/>
    <property type="evidence" value="ECO:0007669"/>
    <property type="project" value="UniProtKB-UniPathway"/>
</dbReference>
<comment type="catalytic activity">
    <reaction evidence="3">
        <text>(2S)-2-[5-amino-1-(5-phospho-beta-D-ribosyl)imidazole-4-carboxamido]succinate = 5-amino-1-(5-phospho-beta-D-ribosyl)imidazole-4-carboxamide + fumarate</text>
        <dbReference type="Rhea" id="RHEA:23920"/>
        <dbReference type="ChEBI" id="CHEBI:29806"/>
        <dbReference type="ChEBI" id="CHEBI:58443"/>
        <dbReference type="ChEBI" id="CHEBI:58475"/>
        <dbReference type="EC" id="4.3.2.2"/>
    </reaction>
</comment>
<dbReference type="EMBL" id="CP001032">
    <property type="protein sequence ID" value="ACB74687.1"/>
    <property type="molecule type" value="Genomic_DNA"/>
</dbReference>
<protein>
    <recommendedName>
        <fullName evidence="2 3">Adenylosuccinate lyase</fullName>
        <shortName evidence="3">ASL</shortName>
        <ecNumber evidence="2 3">4.3.2.2</ecNumber>
    </recommendedName>
    <alternativeName>
        <fullName evidence="3">Adenylosuccinase</fullName>
    </alternativeName>
</protein>
<reference evidence="5 6" key="1">
    <citation type="journal article" date="2011" name="J. Bacteriol.">
        <title>Genome sequence of the verrucomicrobium Opitutus terrae PB90-1, an abundant inhabitant of rice paddy soil ecosystems.</title>
        <authorList>
            <person name="van Passel M.W."/>
            <person name="Kant R."/>
            <person name="Palva A."/>
            <person name="Copeland A."/>
            <person name="Lucas S."/>
            <person name="Lapidus A."/>
            <person name="Glavina del Rio T."/>
            <person name="Pitluck S."/>
            <person name="Goltsman E."/>
            <person name="Clum A."/>
            <person name="Sun H."/>
            <person name="Schmutz J."/>
            <person name="Larimer F.W."/>
            <person name="Land M.L."/>
            <person name="Hauser L."/>
            <person name="Kyrpides N."/>
            <person name="Mikhailova N."/>
            <person name="Richardson P.P."/>
            <person name="Janssen P.H."/>
            <person name="de Vos W.M."/>
            <person name="Smidt H."/>
        </authorList>
    </citation>
    <scope>NUCLEOTIDE SEQUENCE [LARGE SCALE GENOMIC DNA]</scope>
    <source>
        <strain evidence="6">DSM 11246 / JCM 15787 / PB90-1</strain>
    </source>
</reference>
<dbReference type="Pfam" id="PF00206">
    <property type="entry name" value="Lyase_1"/>
    <property type="match status" value="1"/>
</dbReference>
<dbReference type="InterPro" id="IPR000362">
    <property type="entry name" value="Fumarate_lyase_fam"/>
</dbReference>
<keyword evidence="6" id="KW-1185">Reference proteome</keyword>
<dbReference type="InterPro" id="IPR020557">
    <property type="entry name" value="Fumarate_lyase_CS"/>
</dbReference>
<dbReference type="NCBIfam" id="TIGR00928">
    <property type="entry name" value="purB"/>
    <property type="match status" value="1"/>
</dbReference>
<dbReference type="Pfam" id="PF10397">
    <property type="entry name" value="ADSL_C"/>
    <property type="match status" value="1"/>
</dbReference>
<comment type="similarity">
    <text evidence="3">Belongs to the lyase 1 family. Adenylosuccinate lyase subfamily.</text>
</comment>
<dbReference type="eggNOG" id="COG0015">
    <property type="taxonomic scope" value="Bacteria"/>
</dbReference>
<dbReference type="GO" id="GO:0004018">
    <property type="term" value="F:N6-(1,2-dicarboxyethyl)AMP AMP-lyase (fumarate-forming) activity"/>
    <property type="evidence" value="ECO:0007669"/>
    <property type="project" value="UniProtKB-UniRule"/>
</dbReference>
<keyword evidence="1 3" id="KW-0456">Lyase</keyword>
<dbReference type="RefSeq" id="WP_012374225.1">
    <property type="nucleotide sequence ID" value="NC_010571.1"/>
</dbReference>
<dbReference type="InterPro" id="IPR008948">
    <property type="entry name" value="L-Aspartase-like"/>
</dbReference>
<dbReference type="UniPathway" id="UPA00075">
    <property type="reaction ID" value="UER00336"/>
</dbReference>
<evidence type="ECO:0000313" key="5">
    <source>
        <dbReference type="EMBL" id="ACB74687.1"/>
    </source>
</evidence>
<dbReference type="GO" id="GO:0005829">
    <property type="term" value="C:cytosol"/>
    <property type="evidence" value="ECO:0007669"/>
    <property type="project" value="TreeGrafter"/>
</dbReference>
<dbReference type="InterPro" id="IPR019468">
    <property type="entry name" value="AdenyloSucc_lyase_C"/>
</dbReference>
<dbReference type="GO" id="GO:0044208">
    <property type="term" value="P:'de novo' AMP biosynthetic process"/>
    <property type="evidence" value="ECO:0007669"/>
    <property type="project" value="UniProtKB-UniPathway"/>
</dbReference>
<dbReference type="Proteomes" id="UP000007013">
    <property type="component" value="Chromosome"/>
</dbReference>
<dbReference type="PRINTS" id="PR00149">
    <property type="entry name" value="FUMRATELYASE"/>
</dbReference>
<gene>
    <name evidence="5" type="ordered locus">Oter_1402</name>
</gene>
<dbReference type="Gene3D" id="1.10.275.60">
    <property type="match status" value="1"/>
</dbReference>
<dbReference type="SMART" id="SM00998">
    <property type="entry name" value="ADSL_C"/>
    <property type="match status" value="1"/>
</dbReference>
<dbReference type="STRING" id="452637.Oter_1402"/>
<dbReference type="PANTHER" id="PTHR43172">
    <property type="entry name" value="ADENYLOSUCCINATE LYASE"/>
    <property type="match status" value="1"/>
</dbReference>
<comment type="pathway">
    <text evidence="3">Purine metabolism; IMP biosynthesis via de novo pathway; 5-amino-1-(5-phospho-D-ribosyl)imidazole-4-carboxamide from 5-amino-1-(5-phospho-D-ribosyl)imidazole-4-carboxylate: step 2/2.</text>
</comment>
<dbReference type="PANTHER" id="PTHR43172:SF1">
    <property type="entry name" value="ADENYLOSUCCINATE LYASE"/>
    <property type="match status" value="1"/>
</dbReference>
<evidence type="ECO:0000259" key="4">
    <source>
        <dbReference type="SMART" id="SM00998"/>
    </source>
</evidence>
<dbReference type="SUPFAM" id="SSF48557">
    <property type="entry name" value="L-aspartase-like"/>
    <property type="match status" value="1"/>
</dbReference>
<dbReference type="InterPro" id="IPR004769">
    <property type="entry name" value="Pur_lyase"/>
</dbReference>
<dbReference type="PROSITE" id="PS00163">
    <property type="entry name" value="FUMARATE_LYASES"/>
    <property type="match status" value="1"/>
</dbReference>
<evidence type="ECO:0000256" key="1">
    <source>
        <dbReference type="ARBA" id="ARBA00023239"/>
    </source>
</evidence>
<dbReference type="HOGENOM" id="CLU_030949_1_0_0"/>
<feature type="domain" description="Adenylosuccinate lyase C-terminal" evidence="4">
    <location>
        <begin position="376"/>
        <end position="461"/>
    </location>
</feature>
<dbReference type="KEGG" id="ote:Oter_1402"/>
<organism evidence="5 6">
    <name type="scientific">Opitutus terrae (strain DSM 11246 / JCM 15787 / PB90-1)</name>
    <dbReference type="NCBI Taxonomy" id="452637"/>
    <lineage>
        <taxon>Bacteria</taxon>
        <taxon>Pseudomonadati</taxon>
        <taxon>Verrucomicrobiota</taxon>
        <taxon>Opitutia</taxon>
        <taxon>Opitutales</taxon>
        <taxon>Opitutaceae</taxon>
        <taxon>Opitutus</taxon>
    </lineage>
</organism>
<dbReference type="AlphaFoldDB" id="B1ZS11"/>
<dbReference type="Gene3D" id="1.10.40.30">
    <property type="entry name" value="Fumarase/aspartase (C-terminal domain)"/>
    <property type="match status" value="1"/>
</dbReference>
<dbReference type="Gene3D" id="1.20.200.10">
    <property type="entry name" value="Fumarase/aspartase (Central domain)"/>
    <property type="match status" value="1"/>
</dbReference>